<accession>A0A8I6S9X4</accession>
<proteinExistence type="predicted"/>
<dbReference type="GeneID" id="106672521"/>
<evidence type="ECO:0000313" key="2">
    <source>
        <dbReference type="Proteomes" id="UP000494040"/>
    </source>
</evidence>
<dbReference type="RefSeq" id="XP_014259529.1">
    <property type="nucleotide sequence ID" value="XM_014404043.2"/>
</dbReference>
<dbReference type="AlphaFoldDB" id="A0A8I6S9X4"/>
<dbReference type="Proteomes" id="UP000494040">
    <property type="component" value="Unassembled WGS sequence"/>
</dbReference>
<protein>
    <submittedName>
        <fullName evidence="1">Uncharacterized protein</fullName>
    </submittedName>
</protein>
<sequence>MSDNMSVPILPVTTFADLNQIYLRAADQIKRGKDYRKVLEINSLRNLITHNNQKISTGACCFLSSLLKLMKPNSQDYVELLNLISKKIGTAKHNGVIINLVLSIITENYNNIIENKKTSKYGSSSSFPVVYKEIVEDILYMAPDTARIFLKHFELIKPKTLKSLYGSLLLKLLFDQIPVTNVHSSEFWNLLSKTNDLIYYLIPWIKENDTTKLNHILSLCPQFDQYKELLALFQVRVFCNFCHEGLHPVGLSSKLQFSLFRLCDVVQSIICTVLAINLTECAANLATEYLALCLELVNKGCIFKEILQLLKVELLVYSGDYCYFPEIKKMVHQLNIAIDNKIQLQDHIKNPIILNMSTRFLIKRYTTLNRAFIIVKLLYSFYSNRQNISKWLKKFLQINSFYSQLNIKIAYGIYHVLLLYGEDSVKEEAINLLPKLKRKNTFFTYYLFFVDPNPRMKYTILKSLCTTKKSEEEEDLCKALVEKFDNSPLNSEAGIIQNICLHLNNCDSYVMKSSKGKSMEYVLGHVLALQKQLEFNARLYLEEFLPELNDALNYWLSLTEGVHVVSSIMDCLTCLCEQKLLYVESIWSEMVAIITMNDSDCILRSFFRFLSVLPIRLREKHMRKKDLGIISKSVNILWNFIAVDKAVSKDAVKALSNFGIENFDRMLLTCDHGSKADPLDDDYKLLRGAIPEMCWLHLLEDIKKEYCISLFTVLIEKESNNSISTACDNYDSLFRALYMYLVEVAHDGIEYFDPENEPLTDICLSLLSVKWNRSNCNFAFLRDLFLQCKEVSLQNRILNVLIYNSSNVSARQIILNLLDEEVLLPDHMKCICLSLEIQNYNYEVEHLKQIIQFGLQVAFNKEDCRHLGNKLLRPLRNHNVALIVRQTFIVNIISIWKESKYGTEQFLVSNDILAKFDRGFFDKLPIYSLETEACKKYIALYSASTINSKTLSHFEKCIEFTHKAPRLKKFVLSHWIKVLTAIGYENLKTNRQWLLTFIATKLEQNAGGFLFTIFVLAVVAITDSSLSAPEFTLQYAINNLPLAIQVFFNNNQLMGLQLVNKWWKNDKIHPVFKEAFQAATLIICDSLPKVDYDKLIDITEL</sequence>
<name>A0A8I6S9X4_CIMLE</name>
<reference evidence="1" key="1">
    <citation type="submission" date="2022-01" db="UniProtKB">
        <authorList>
            <consortium name="EnsemblMetazoa"/>
        </authorList>
    </citation>
    <scope>IDENTIFICATION</scope>
</reference>
<dbReference type="KEGG" id="clec:106672521"/>
<keyword evidence="2" id="KW-1185">Reference proteome</keyword>
<dbReference type="EnsemblMetazoa" id="XM_014404043.2">
    <property type="protein sequence ID" value="XP_014259529.1"/>
    <property type="gene ID" value="LOC106672521"/>
</dbReference>
<organism evidence="1 2">
    <name type="scientific">Cimex lectularius</name>
    <name type="common">Bed bug</name>
    <name type="synonym">Acanthia lectularia</name>
    <dbReference type="NCBI Taxonomy" id="79782"/>
    <lineage>
        <taxon>Eukaryota</taxon>
        <taxon>Metazoa</taxon>
        <taxon>Ecdysozoa</taxon>
        <taxon>Arthropoda</taxon>
        <taxon>Hexapoda</taxon>
        <taxon>Insecta</taxon>
        <taxon>Pterygota</taxon>
        <taxon>Neoptera</taxon>
        <taxon>Paraneoptera</taxon>
        <taxon>Hemiptera</taxon>
        <taxon>Heteroptera</taxon>
        <taxon>Panheteroptera</taxon>
        <taxon>Cimicomorpha</taxon>
        <taxon>Cimicidae</taxon>
        <taxon>Cimex</taxon>
    </lineage>
</organism>
<evidence type="ECO:0000313" key="1">
    <source>
        <dbReference type="EnsemblMetazoa" id="XP_014259529.1"/>
    </source>
</evidence>